<proteinExistence type="inferred from homology"/>
<feature type="transmembrane region" description="Helical" evidence="8">
    <location>
        <begin position="121"/>
        <end position="137"/>
    </location>
</feature>
<feature type="transmembrane region" description="Helical" evidence="8">
    <location>
        <begin position="334"/>
        <end position="355"/>
    </location>
</feature>
<keyword evidence="4" id="KW-0309">Germination</keyword>
<comment type="subcellular location">
    <subcellularLocation>
        <location evidence="1">Membrane</location>
        <topology evidence="1">Multi-pass membrane protein</topology>
    </subcellularLocation>
</comment>
<accession>A0ABT9XDN4</accession>
<evidence type="ECO:0000313" key="9">
    <source>
        <dbReference type="EMBL" id="MDQ0188385.1"/>
    </source>
</evidence>
<evidence type="ECO:0000256" key="3">
    <source>
        <dbReference type="ARBA" id="ARBA00022448"/>
    </source>
</evidence>
<organism evidence="9 10">
    <name type="scientific">Alicyclobacillus cycloheptanicus</name>
    <dbReference type="NCBI Taxonomy" id="1457"/>
    <lineage>
        <taxon>Bacteria</taxon>
        <taxon>Bacillati</taxon>
        <taxon>Bacillota</taxon>
        <taxon>Bacilli</taxon>
        <taxon>Bacillales</taxon>
        <taxon>Alicyclobacillaceae</taxon>
        <taxon>Alicyclobacillus</taxon>
    </lineage>
</organism>
<comment type="similarity">
    <text evidence="2">Belongs to the amino acid-polyamine-organocation (APC) superfamily. Spore germination protein (SGP) (TC 2.A.3.9) family.</text>
</comment>
<evidence type="ECO:0000256" key="6">
    <source>
        <dbReference type="ARBA" id="ARBA00022989"/>
    </source>
</evidence>
<feature type="transmembrane region" description="Helical" evidence="8">
    <location>
        <begin position="185"/>
        <end position="206"/>
    </location>
</feature>
<evidence type="ECO:0000256" key="2">
    <source>
        <dbReference type="ARBA" id="ARBA00007998"/>
    </source>
</evidence>
<keyword evidence="10" id="KW-1185">Reference proteome</keyword>
<dbReference type="InterPro" id="IPR004761">
    <property type="entry name" value="Spore_GerAB"/>
</dbReference>
<feature type="transmembrane region" description="Helical" evidence="8">
    <location>
        <begin position="85"/>
        <end position="105"/>
    </location>
</feature>
<evidence type="ECO:0000256" key="7">
    <source>
        <dbReference type="ARBA" id="ARBA00023136"/>
    </source>
</evidence>
<protein>
    <submittedName>
        <fullName evidence="9">Spore germination protein (Amino acid permease)</fullName>
    </submittedName>
</protein>
<feature type="transmembrane region" description="Helical" evidence="8">
    <location>
        <begin position="218"/>
        <end position="238"/>
    </location>
</feature>
<dbReference type="Proteomes" id="UP001232973">
    <property type="component" value="Unassembled WGS sequence"/>
</dbReference>
<sequence>MTNESFSKPLSVLQLSMLVFTTVGVMDHVIIIPLLLQAAKRDAWISVLSSGALLMVGTLCIYLISHNTAQTHIKDWLQKPMHGRLWYPISLLIVAQLFLMAVITLRDTCTWAKTMYLQETPIFWIVLVLIAGCFFAARSGITTIAISNGILLPMIVLLGIFVSLGNMPHKNYMYLRPILENGYAPVIHGMVFASSAFSEIIIVLFLQPLIKTKIRWYVFPLIGLGLIGLTIGPLMGAISEFGPFEASRLRYPPYEEWRLLTFRHFIEHVDFLSIYQWLAGAYIRISLAISLIPEVMRTSANRRSVVLFAASVTAGALAIYPISDETFIHFVSDLYLPAFFALTVFTVATLFVLSWRWKAEAAQ</sequence>
<feature type="transmembrane region" description="Helical" evidence="8">
    <location>
        <begin position="43"/>
        <end position="64"/>
    </location>
</feature>
<feature type="transmembrane region" description="Helical" evidence="8">
    <location>
        <begin position="12"/>
        <end position="37"/>
    </location>
</feature>
<keyword evidence="5 8" id="KW-0812">Transmembrane</keyword>
<dbReference type="NCBIfam" id="TIGR00912">
    <property type="entry name" value="2A0309"/>
    <property type="match status" value="1"/>
</dbReference>
<evidence type="ECO:0000256" key="1">
    <source>
        <dbReference type="ARBA" id="ARBA00004141"/>
    </source>
</evidence>
<evidence type="ECO:0000313" key="10">
    <source>
        <dbReference type="Proteomes" id="UP001232973"/>
    </source>
</evidence>
<dbReference type="Pfam" id="PF03845">
    <property type="entry name" value="Spore_permease"/>
    <property type="match status" value="1"/>
</dbReference>
<dbReference type="PANTHER" id="PTHR34975:SF2">
    <property type="entry name" value="SPORE GERMINATION PROTEIN A2"/>
    <property type="match status" value="1"/>
</dbReference>
<feature type="transmembrane region" description="Helical" evidence="8">
    <location>
        <begin position="304"/>
        <end position="322"/>
    </location>
</feature>
<name>A0ABT9XDN4_9BACL</name>
<keyword evidence="3" id="KW-0813">Transport</keyword>
<evidence type="ECO:0000256" key="5">
    <source>
        <dbReference type="ARBA" id="ARBA00022692"/>
    </source>
</evidence>
<dbReference type="PANTHER" id="PTHR34975">
    <property type="entry name" value="SPORE GERMINATION PROTEIN A2"/>
    <property type="match status" value="1"/>
</dbReference>
<evidence type="ECO:0000256" key="8">
    <source>
        <dbReference type="SAM" id="Phobius"/>
    </source>
</evidence>
<gene>
    <name evidence="9" type="ORF">J2S03_000189</name>
</gene>
<dbReference type="RefSeq" id="WP_274455790.1">
    <property type="nucleotide sequence ID" value="NZ_CP067097.1"/>
</dbReference>
<feature type="transmembrane region" description="Helical" evidence="8">
    <location>
        <begin position="274"/>
        <end position="292"/>
    </location>
</feature>
<keyword evidence="6 8" id="KW-1133">Transmembrane helix</keyword>
<reference evidence="9 10" key="1">
    <citation type="submission" date="2023-07" db="EMBL/GenBank/DDBJ databases">
        <title>Genomic Encyclopedia of Type Strains, Phase IV (KMG-IV): sequencing the most valuable type-strain genomes for metagenomic binning, comparative biology and taxonomic classification.</title>
        <authorList>
            <person name="Goeker M."/>
        </authorList>
    </citation>
    <scope>NUCLEOTIDE SEQUENCE [LARGE SCALE GENOMIC DNA]</scope>
    <source>
        <strain evidence="9 10">DSM 4006</strain>
    </source>
</reference>
<dbReference type="EMBL" id="JAUSTP010000001">
    <property type="protein sequence ID" value="MDQ0188385.1"/>
    <property type="molecule type" value="Genomic_DNA"/>
</dbReference>
<evidence type="ECO:0000256" key="4">
    <source>
        <dbReference type="ARBA" id="ARBA00022544"/>
    </source>
</evidence>
<feature type="transmembrane region" description="Helical" evidence="8">
    <location>
        <begin position="144"/>
        <end position="165"/>
    </location>
</feature>
<comment type="caution">
    <text evidence="9">The sequence shown here is derived from an EMBL/GenBank/DDBJ whole genome shotgun (WGS) entry which is preliminary data.</text>
</comment>
<keyword evidence="7 8" id="KW-0472">Membrane</keyword>